<name>A0A3M3AVA9_PSEYM</name>
<reference evidence="1 2" key="1">
    <citation type="submission" date="2018-08" db="EMBL/GenBank/DDBJ databases">
        <title>Recombination of ecologically and evolutionarily significant loci maintains genetic cohesion in the Pseudomonas syringae species complex.</title>
        <authorList>
            <person name="Dillon M."/>
            <person name="Thakur S."/>
            <person name="Almeida R.N.D."/>
            <person name="Weir B.S."/>
            <person name="Guttman D.S."/>
        </authorList>
    </citation>
    <scope>NUCLEOTIDE SEQUENCE [LARGE SCALE GENOMIC DNA]</scope>
    <source>
        <strain evidence="1 2">88_10</strain>
    </source>
</reference>
<accession>A0A3M3AVA9</accession>
<evidence type="ECO:0000313" key="2">
    <source>
        <dbReference type="Proteomes" id="UP000282378"/>
    </source>
</evidence>
<organism evidence="1 2">
    <name type="scientific">Pseudomonas syringae pv. maculicola</name>
    <dbReference type="NCBI Taxonomy" id="59511"/>
    <lineage>
        <taxon>Bacteria</taxon>
        <taxon>Pseudomonadati</taxon>
        <taxon>Pseudomonadota</taxon>
        <taxon>Gammaproteobacteria</taxon>
        <taxon>Pseudomonadales</taxon>
        <taxon>Pseudomonadaceae</taxon>
        <taxon>Pseudomonas</taxon>
    </lineage>
</organism>
<gene>
    <name evidence="1" type="ORF">APX70_200274</name>
</gene>
<comment type="caution">
    <text evidence="1">The sequence shown here is derived from an EMBL/GenBank/DDBJ whole genome shotgun (WGS) entry which is preliminary data.</text>
</comment>
<evidence type="ECO:0000313" key="1">
    <source>
        <dbReference type="EMBL" id="RMM04391.1"/>
    </source>
</evidence>
<dbReference type="Gene3D" id="3.40.50.2300">
    <property type="match status" value="1"/>
</dbReference>
<proteinExistence type="predicted"/>
<dbReference type="EMBL" id="RBNL01000254">
    <property type="protein sequence ID" value="RMM04391.1"/>
    <property type="molecule type" value="Genomic_DNA"/>
</dbReference>
<dbReference type="Proteomes" id="UP000282378">
    <property type="component" value="Unassembled WGS sequence"/>
</dbReference>
<protein>
    <submittedName>
        <fullName evidence="1">Uncharacterized protein</fullName>
    </submittedName>
</protein>
<sequence>MLFSAINGTALSLQAQLHGSLSAVATGHFTLGGWAIILLHRYETAQEQPRQQVGARTIDVLHVVEPQDTQRFLDATRDERYRLDTQAFNVGVFGEESPFSLKSMLPPVGPDGK</sequence>
<dbReference type="AlphaFoldDB" id="A0A3M3AVA9"/>